<dbReference type="Proteomes" id="UP001595823">
    <property type="component" value="Unassembled WGS sequence"/>
</dbReference>
<keyword evidence="2" id="KW-0285">Flavoprotein</keyword>
<evidence type="ECO:0000256" key="4">
    <source>
        <dbReference type="ARBA" id="ARBA00023002"/>
    </source>
</evidence>
<dbReference type="InterPro" id="IPR006094">
    <property type="entry name" value="Oxid_FAD_bind_N"/>
</dbReference>
<evidence type="ECO:0000256" key="3">
    <source>
        <dbReference type="ARBA" id="ARBA00022827"/>
    </source>
</evidence>
<sequence length="465" mass="48280">MLTDIDSLVDRLAEGLDPSDIRTDADTRSEHARDSAPFCEVGDPAIVVFPRSTAQVQHVMRTASRMNVPVVPQGAQTGLAGAGAASEGCVVMNLREMNRILAVDPANRTAAVEPGVTTRELKEAASAAGLAYPPDPVSFNDCTIGGNIATGAGGVCCVKYGVTADYVRKMTVVLADGSLMSMGADTVKNVAGINLMQLFIGSEGTLGIVVEATVALRPLPTDALGLLAQFPSTSSAGAAVAAIVAAGHTPSAMELMDATATGAVSELGHPDLVDASATCLIVESDAPTKEEDVRAMAALCEESGASRVTVGSDSDTAERLLNARRMVPLALREKAMSISPTAVSFIEDVAVPRTNLAQLIDEIEAVSERRGVWIATIGHAGDGNLHPIVVFDAEDPGQNRAAQAAYDDIMSAGLRLGGTITGEHGVGTLKKEWLADQVDPLELAFMKGVKRMFDPQGILNPGKVL</sequence>
<dbReference type="EMBL" id="JBHSDK010000021">
    <property type="protein sequence ID" value="MFC4336469.1"/>
    <property type="molecule type" value="Genomic_DNA"/>
</dbReference>
<dbReference type="InterPro" id="IPR036318">
    <property type="entry name" value="FAD-bd_PCMH-like_sf"/>
</dbReference>
<keyword evidence="7" id="KW-1185">Reference proteome</keyword>
<protein>
    <submittedName>
        <fullName evidence="6">FAD-binding oxidoreductase</fullName>
    </submittedName>
</protein>
<name>A0ABV8U141_9ACTN</name>
<evidence type="ECO:0000256" key="2">
    <source>
        <dbReference type="ARBA" id="ARBA00022630"/>
    </source>
</evidence>
<dbReference type="InterPro" id="IPR016166">
    <property type="entry name" value="FAD-bd_PCMH"/>
</dbReference>
<dbReference type="RefSeq" id="WP_380622442.1">
    <property type="nucleotide sequence ID" value="NZ_JBHSDK010000021.1"/>
</dbReference>
<dbReference type="Gene3D" id="1.10.45.10">
    <property type="entry name" value="Vanillyl-alcohol Oxidase, Chain A, domain 4"/>
    <property type="match status" value="1"/>
</dbReference>
<evidence type="ECO:0000259" key="5">
    <source>
        <dbReference type="PROSITE" id="PS51387"/>
    </source>
</evidence>
<proteinExistence type="predicted"/>
<evidence type="ECO:0000313" key="7">
    <source>
        <dbReference type="Proteomes" id="UP001595823"/>
    </source>
</evidence>
<dbReference type="InterPro" id="IPR051914">
    <property type="entry name" value="FAD-linked_OxidoTrans_Type4"/>
</dbReference>
<dbReference type="PANTHER" id="PTHR42934:SF2">
    <property type="entry name" value="GLYCOLATE OXIDASE SUBUNIT GLCD"/>
    <property type="match status" value="1"/>
</dbReference>
<dbReference type="Pfam" id="PF01565">
    <property type="entry name" value="FAD_binding_4"/>
    <property type="match status" value="1"/>
</dbReference>
<dbReference type="SUPFAM" id="SSF55103">
    <property type="entry name" value="FAD-linked oxidases, C-terminal domain"/>
    <property type="match status" value="1"/>
</dbReference>
<dbReference type="Gene3D" id="3.30.465.10">
    <property type="match status" value="1"/>
</dbReference>
<dbReference type="InterPro" id="IPR016169">
    <property type="entry name" value="FAD-bd_PCMH_sub2"/>
</dbReference>
<evidence type="ECO:0000256" key="1">
    <source>
        <dbReference type="ARBA" id="ARBA00001974"/>
    </source>
</evidence>
<reference evidence="7" key="1">
    <citation type="journal article" date="2019" name="Int. J. Syst. Evol. Microbiol.">
        <title>The Global Catalogue of Microorganisms (GCM) 10K type strain sequencing project: providing services to taxonomists for standard genome sequencing and annotation.</title>
        <authorList>
            <consortium name="The Broad Institute Genomics Platform"/>
            <consortium name="The Broad Institute Genome Sequencing Center for Infectious Disease"/>
            <person name="Wu L."/>
            <person name="Ma J."/>
        </authorList>
    </citation>
    <scope>NUCLEOTIDE SEQUENCE [LARGE SCALE GENOMIC DNA]</scope>
    <source>
        <strain evidence="7">IBRC-M 10908</strain>
    </source>
</reference>
<dbReference type="InterPro" id="IPR016171">
    <property type="entry name" value="Vanillyl_alc_oxidase_C-sub2"/>
</dbReference>
<evidence type="ECO:0000313" key="6">
    <source>
        <dbReference type="EMBL" id="MFC4336469.1"/>
    </source>
</evidence>
<accession>A0ABV8U141</accession>
<dbReference type="Pfam" id="PF02913">
    <property type="entry name" value="FAD-oxidase_C"/>
    <property type="match status" value="1"/>
</dbReference>
<dbReference type="PROSITE" id="PS51387">
    <property type="entry name" value="FAD_PCMH"/>
    <property type="match status" value="1"/>
</dbReference>
<dbReference type="Gene3D" id="3.30.70.2740">
    <property type="match status" value="1"/>
</dbReference>
<dbReference type="InterPro" id="IPR016164">
    <property type="entry name" value="FAD-linked_Oxase-like_C"/>
</dbReference>
<gene>
    <name evidence="6" type="ORF">ACFPET_14795</name>
</gene>
<dbReference type="SUPFAM" id="SSF56176">
    <property type="entry name" value="FAD-binding/transporter-associated domain-like"/>
    <property type="match status" value="1"/>
</dbReference>
<organism evidence="6 7">
    <name type="scientific">Salininema proteolyticum</name>
    <dbReference type="NCBI Taxonomy" id="1607685"/>
    <lineage>
        <taxon>Bacteria</taxon>
        <taxon>Bacillati</taxon>
        <taxon>Actinomycetota</taxon>
        <taxon>Actinomycetes</taxon>
        <taxon>Glycomycetales</taxon>
        <taxon>Glycomycetaceae</taxon>
        <taxon>Salininema</taxon>
    </lineage>
</organism>
<keyword evidence="4" id="KW-0560">Oxidoreductase</keyword>
<comment type="cofactor">
    <cofactor evidence="1">
        <name>FAD</name>
        <dbReference type="ChEBI" id="CHEBI:57692"/>
    </cofactor>
</comment>
<dbReference type="PANTHER" id="PTHR42934">
    <property type="entry name" value="GLYCOLATE OXIDASE SUBUNIT GLCD"/>
    <property type="match status" value="1"/>
</dbReference>
<comment type="caution">
    <text evidence="6">The sequence shown here is derived from an EMBL/GenBank/DDBJ whole genome shotgun (WGS) entry which is preliminary data.</text>
</comment>
<feature type="domain" description="FAD-binding PCMH-type" evidence="5">
    <location>
        <begin position="40"/>
        <end position="219"/>
    </location>
</feature>
<dbReference type="InterPro" id="IPR004113">
    <property type="entry name" value="FAD-bd_oxidored_4_C"/>
</dbReference>
<keyword evidence="3" id="KW-0274">FAD</keyword>